<name>A0A6C0HDX8_9ZZZZ</name>
<evidence type="ECO:0008006" key="2">
    <source>
        <dbReference type="Google" id="ProtNLM"/>
    </source>
</evidence>
<reference evidence="1" key="1">
    <citation type="journal article" date="2020" name="Nature">
        <title>Giant virus diversity and host interactions through global metagenomics.</title>
        <authorList>
            <person name="Schulz F."/>
            <person name="Roux S."/>
            <person name="Paez-Espino D."/>
            <person name="Jungbluth S."/>
            <person name="Walsh D.A."/>
            <person name="Denef V.J."/>
            <person name="McMahon K.D."/>
            <person name="Konstantinidis K.T."/>
            <person name="Eloe-Fadrosh E.A."/>
            <person name="Kyrpides N.C."/>
            <person name="Woyke T."/>
        </authorList>
    </citation>
    <scope>NUCLEOTIDE SEQUENCE</scope>
    <source>
        <strain evidence="1">GVMAG-M-3300023179-92</strain>
    </source>
</reference>
<accession>A0A6C0HDX8</accession>
<proteinExistence type="predicted"/>
<protein>
    <recommendedName>
        <fullName evidence="2">Prolyl 4-hydroxylase alpha subunit Fe(2+) 2OG dioxygenase domain-containing protein</fullName>
    </recommendedName>
</protein>
<dbReference type="AlphaFoldDB" id="A0A6C0HDX8"/>
<organism evidence="1">
    <name type="scientific">viral metagenome</name>
    <dbReference type="NCBI Taxonomy" id="1070528"/>
    <lineage>
        <taxon>unclassified sequences</taxon>
        <taxon>metagenomes</taxon>
        <taxon>organismal metagenomes</taxon>
    </lineage>
</organism>
<sequence>MHDTLHPDIKGFLDELIINENGIYVKGWTFHNSIPLLALRVSGKSNSELVIVEERQDVNQFYNKFDMILCGWSCQYPKNETIWLEALLDQDWIKVLNLHTVEELLIPKLNQQVCSFITVDNFYKNPDEVRDFALKQLYAEHKDYHKGKRTDKLFKFDGLKERFEQLLGKKIRNWDTHGTNGCFQYCIGGDQLVYHNDFQTYAGLIYLTPDAPPQSGTTFYRSKHTKKMKIEDGESNIVFQNGFLDPTQFDVVDVIGNVYNRLVLFDAQFIHAASCYFGNNISNGRLFQLFFFDFEE</sequence>
<dbReference type="EMBL" id="MN739938">
    <property type="protein sequence ID" value="QHT78808.1"/>
    <property type="molecule type" value="Genomic_DNA"/>
</dbReference>
<evidence type="ECO:0000313" key="1">
    <source>
        <dbReference type="EMBL" id="QHT78808.1"/>
    </source>
</evidence>